<dbReference type="PANTHER" id="PTHR45749:SF21">
    <property type="entry name" value="DUF4371 DOMAIN-CONTAINING PROTEIN"/>
    <property type="match status" value="1"/>
</dbReference>
<reference evidence="3" key="1">
    <citation type="submission" date="2013-10" db="EMBL/GenBank/DDBJ databases">
        <authorList>
            <person name="Schartl M."/>
            <person name="Warren W."/>
        </authorList>
    </citation>
    <scope>NUCLEOTIDE SEQUENCE [LARGE SCALE GENOMIC DNA]</scope>
    <source>
        <strain evidence="3">female</strain>
    </source>
</reference>
<dbReference type="GeneTree" id="ENSGT00940000162068"/>
<keyword evidence="3" id="KW-1185">Reference proteome</keyword>
<dbReference type="InterPro" id="IPR012337">
    <property type="entry name" value="RNaseH-like_sf"/>
</dbReference>
<dbReference type="eggNOG" id="ENOG502QSU3">
    <property type="taxonomic scope" value="Eukaryota"/>
</dbReference>
<evidence type="ECO:0000313" key="2">
    <source>
        <dbReference type="Ensembl" id="ENSPFOP00000020326.2"/>
    </source>
</evidence>
<name>A0A087YQM3_POEFO</name>
<dbReference type="OMA" id="CQNEYLT"/>
<reference evidence="2" key="3">
    <citation type="submission" date="2025-09" db="UniProtKB">
        <authorList>
            <consortium name="Ensembl"/>
        </authorList>
    </citation>
    <scope>IDENTIFICATION</scope>
</reference>
<evidence type="ECO:0000259" key="1">
    <source>
        <dbReference type="SMART" id="SM00597"/>
    </source>
</evidence>
<dbReference type="SMART" id="SM00597">
    <property type="entry name" value="ZnF_TTF"/>
    <property type="match status" value="1"/>
</dbReference>
<dbReference type="SUPFAM" id="SSF53098">
    <property type="entry name" value="Ribonuclease H-like"/>
    <property type="match status" value="1"/>
</dbReference>
<dbReference type="InterPro" id="IPR025398">
    <property type="entry name" value="DUF4371"/>
</dbReference>
<dbReference type="EMBL" id="AYCK01014087">
    <property type="status" value="NOT_ANNOTATED_CDS"/>
    <property type="molecule type" value="Genomic_DNA"/>
</dbReference>
<dbReference type="Ensembl" id="ENSPFOT00000020350.2">
    <property type="protein sequence ID" value="ENSPFOP00000020326.2"/>
    <property type="gene ID" value="ENSPFOG00000020200.2"/>
</dbReference>
<evidence type="ECO:0000313" key="3">
    <source>
        <dbReference type="Proteomes" id="UP000028760"/>
    </source>
</evidence>
<protein>
    <recommendedName>
        <fullName evidence="1">TTF-type domain-containing protein</fullName>
    </recommendedName>
</protein>
<reference evidence="2" key="2">
    <citation type="submission" date="2025-08" db="UniProtKB">
        <authorList>
            <consortium name="Ensembl"/>
        </authorList>
    </citation>
    <scope>IDENTIFICATION</scope>
</reference>
<dbReference type="InterPro" id="IPR006580">
    <property type="entry name" value="Znf_TTF"/>
</dbReference>
<accession>A0A087YQM3</accession>
<dbReference type="AlphaFoldDB" id="A0A087YQM3"/>
<organism evidence="2 3">
    <name type="scientific">Poecilia formosa</name>
    <name type="common">Amazon molly</name>
    <name type="synonym">Limia formosa</name>
    <dbReference type="NCBI Taxonomy" id="48698"/>
    <lineage>
        <taxon>Eukaryota</taxon>
        <taxon>Metazoa</taxon>
        <taxon>Chordata</taxon>
        <taxon>Craniata</taxon>
        <taxon>Vertebrata</taxon>
        <taxon>Euteleostomi</taxon>
        <taxon>Actinopterygii</taxon>
        <taxon>Neopterygii</taxon>
        <taxon>Teleostei</taxon>
        <taxon>Neoteleostei</taxon>
        <taxon>Acanthomorphata</taxon>
        <taxon>Ovalentaria</taxon>
        <taxon>Atherinomorphae</taxon>
        <taxon>Cyprinodontiformes</taxon>
        <taxon>Poeciliidae</taxon>
        <taxon>Poeciliinae</taxon>
        <taxon>Poecilia</taxon>
    </lineage>
</organism>
<dbReference type="Pfam" id="PF14291">
    <property type="entry name" value="DUF4371"/>
    <property type="match status" value="1"/>
</dbReference>
<feature type="domain" description="TTF-type" evidence="1">
    <location>
        <begin position="1"/>
        <end position="91"/>
    </location>
</feature>
<proteinExistence type="predicted"/>
<dbReference type="PANTHER" id="PTHR45749">
    <property type="match status" value="1"/>
</dbReference>
<dbReference type="Proteomes" id="UP000028760">
    <property type="component" value="Unassembled WGS sequence"/>
</dbReference>
<sequence length="529" mass="59479">RFQAKWFSLFPWLHYSPTMQKVLCFECVKAFTIKKTSLEKKHDPAFCLNGFGNWKSASESFTHHQNSRAHHHAVTVNAMEQTPVHTQLASALAKTQQDARHCLVEIMECVRYLARQGIAMRGHASDEGNLFHLVKLKAKDDPVLTSWLARCHDYVSPQCQNEYLTLFGHTIVRGIAAMIRSLPVVQFSIIMDGTQDIQGKEQVSICLRYVDQDLVPVEAFIGLYDTPSTTGEQMAKLALDMLLRLNLPISGVRGQTYDGAANMAGLFSGAQAVLKKEQPLALYVHCGAHCVNLITQCACNSSPLLRDALQWVHELGTLSNQSGKFKGILAQHTVPEGPTRTVKPLCPTRWTVRGQAVQVVLNEYEAILNSLEEMASLGYDTSTRGNGLLERFQKGKTILGLNLATEVLGELECLNKSLQSHSQTIAGMQTAVQYVSSAIQEKRTDAKFAELFEKSVQMVDTLRIEAIEIPHQRKPPRRYTGQASHHQSKTAEEFYRIEFFKVLDCLDMQFKDRFNQPEITKLLDLIRYV</sequence>